<evidence type="ECO:0000256" key="1">
    <source>
        <dbReference type="ARBA" id="ARBA00006484"/>
    </source>
</evidence>
<dbReference type="RefSeq" id="WP_108984587.1">
    <property type="nucleotide sequence ID" value="NZ_BFBR01000003.1"/>
</dbReference>
<dbReference type="PROSITE" id="PS00061">
    <property type="entry name" value="ADH_SHORT"/>
    <property type="match status" value="1"/>
</dbReference>
<keyword evidence="2 5" id="KW-0560">Oxidoreductase</keyword>
<evidence type="ECO:0000256" key="2">
    <source>
        <dbReference type="ARBA" id="ARBA00023002"/>
    </source>
</evidence>
<dbReference type="CDD" id="cd05233">
    <property type="entry name" value="SDR_c"/>
    <property type="match status" value="1"/>
</dbReference>
<evidence type="ECO:0000256" key="4">
    <source>
        <dbReference type="ARBA" id="ARBA00069939"/>
    </source>
</evidence>
<dbReference type="InterPro" id="IPR036291">
    <property type="entry name" value="NAD(P)-bd_dom_sf"/>
</dbReference>
<dbReference type="PRINTS" id="PR00080">
    <property type="entry name" value="SDRFAMILY"/>
</dbReference>
<sequence length="271" mass="28127">MANINEKVALITGSATGLGAATALKLAGDGARLILNYSKSKSECEATAHACLAAGATEVRVVQGNVALDQDCRHLAAAAQEWGRLDILVNNAGTTKHAPNHADMDALETDDFLHLYQVNTIGPFLMIRAAKPLLLAAYEATGLASSVVMISSIAGVMGIGSSVAYAASKGALNTMTKSLARALAPAIRVNAVCPGFIDTRWFTDAFGDETTARIRENVKNQVPLGVASGPEDIAETVAFFCNSASRHVTGETLIVDAGLHLGATIRAPARA</sequence>
<dbReference type="InterPro" id="IPR020904">
    <property type="entry name" value="Sc_DH/Rdtase_CS"/>
</dbReference>
<dbReference type="EC" id="1.1.1.175" evidence="3"/>
<dbReference type="Gene3D" id="3.40.50.720">
    <property type="entry name" value="NAD(P)-binding Rossmann-like Domain"/>
    <property type="match status" value="1"/>
</dbReference>
<dbReference type="AlphaFoldDB" id="A0A2P2E9J5"/>
<dbReference type="InterPro" id="IPR002347">
    <property type="entry name" value="SDR_fam"/>
</dbReference>
<dbReference type="EMBL" id="BFBR01000003">
    <property type="protein sequence ID" value="GBF57723.1"/>
    <property type="molecule type" value="Genomic_DNA"/>
</dbReference>
<evidence type="ECO:0000313" key="6">
    <source>
        <dbReference type="Proteomes" id="UP000245086"/>
    </source>
</evidence>
<comment type="similarity">
    <text evidence="1">Belongs to the short-chain dehydrogenases/reductases (SDR) family.</text>
</comment>
<dbReference type="PRINTS" id="PR00081">
    <property type="entry name" value="GDHRDH"/>
</dbReference>
<accession>A0A2P2E9J5</accession>
<dbReference type="PANTHER" id="PTHR43639">
    <property type="entry name" value="OXIDOREDUCTASE, SHORT-CHAIN DEHYDROGENASE/REDUCTASE FAMILY (AFU_ORTHOLOGUE AFUA_5G02870)"/>
    <property type="match status" value="1"/>
</dbReference>
<proteinExistence type="inferred from homology"/>
<gene>
    <name evidence="5" type="primary">gdh</name>
    <name evidence="5" type="ORF">PbB2_01392</name>
</gene>
<evidence type="ECO:0000313" key="5">
    <source>
        <dbReference type="EMBL" id="GBF57723.1"/>
    </source>
</evidence>
<protein>
    <recommendedName>
        <fullName evidence="4">D-xylose 1-dehydrogenase</fullName>
        <ecNumber evidence="3">1.1.1.175</ecNumber>
    </recommendedName>
</protein>
<reference evidence="5 6" key="1">
    <citation type="journal article" date="2018" name="Genome Announc.">
        <title>Draft Genome Sequence of "Candidatus Phycosocius bacilliformis," an Alphaproteobacterial Ectosymbiont of the Hydrocarbon-Producing Green Alga Botryococcus braunii.</title>
        <authorList>
            <person name="Tanabe Y."/>
            <person name="Yamaguchi H."/>
            <person name="Watanabe M.M."/>
        </authorList>
    </citation>
    <scope>NUCLEOTIDE SEQUENCE [LARGE SCALE GENOMIC DNA]</scope>
    <source>
        <strain evidence="5 6">BOTRYCO-2</strain>
    </source>
</reference>
<dbReference type="Proteomes" id="UP000245086">
    <property type="component" value="Unassembled WGS sequence"/>
</dbReference>
<dbReference type="SUPFAM" id="SSF51735">
    <property type="entry name" value="NAD(P)-binding Rossmann-fold domains"/>
    <property type="match status" value="1"/>
</dbReference>
<name>A0A2P2E9J5_9PROT</name>
<evidence type="ECO:0000256" key="3">
    <source>
        <dbReference type="ARBA" id="ARBA00066641"/>
    </source>
</evidence>
<organism evidence="5 6">
    <name type="scientific">Candidatus Phycosocius bacilliformis</name>
    <dbReference type="NCBI Taxonomy" id="1445552"/>
    <lineage>
        <taxon>Bacteria</taxon>
        <taxon>Pseudomonadati</taxon>
        <taxon>Pseudomonadota</taxon>
        <taxon>Alphaproteobacteria</taxon>
        <taxon>Caulobacterales</taxon>
        <taxon>Caulobacterales incertae sedis</taxon>
        <taxon>Candidatus Phycosocius</taxon>
    </lineage>
</organism>
<dbReference type="OrthoDB" id="198783at2"/>
<dbReference type="PANTHER" id="PTHR43639:SF1">
    <property type="entry name" value="SHORT-CHAIN DEHYDROGENASE_REDUCTASE FAMILY PROTEIN"/>
    <property type="match status" value="1"/>
</dbReference>
<comment type="caution">
    <text evidence="5">The sequence shown here is derived from an EMBL/GenBank/DDBJ whole genome shotgun (WGS) entry which is preliminary data.</text>
</comment>
<keyword evidence="6" id="KW-1185">Reference proteome</keyword>
<dbReference type="Pfam" id="PF13561">
    <property type="entry name" value="adh_short_C2"/>
    <property type="match status" value="1"/>
</dbReference>
<dbReference type="GO" id="GO:0047838">
    <property type="term" value="F:D-xylose 1-dehydrogenase (NAD+) activity"/>
    <property type="evidence" value="ECO:0007669"/>
    <property type="project" value="UniProtKB-EC"/>
</dbReference>
<dbReference type="FunFam" id="3.40.50.720:FF:000084">
    <property type="entry name" value="Short-chain dehydrogenase reductase"/>
    <property type="match status" value="1"/>
</dbReference>